<evidence type="ECO:0000256" key="5">
    <source>
        <dbReference type="SAM" id="MobiDB-lite"/>
    </source>
</evidence>
<dbReference type="SUPFAM" id="SSF50814">
    <property type="entry name" value="Lipocalins"/>
    <property type="match status" value="1"/>
</dbReference>
<keyword evidence="2" id="KW-0964">Secreted</keyword>
<dbReference type="Gene3D" id="2.40.128.20">
    <property type="match status" value="1"/>
</dbReference>
<dbReference type="Ensembl" id="ENSMMOT00000021530.1">
    <property type="protein sequence ID" value="ENSMMOP00000021174.1"/>
    <property type="gene ID" value="ENSMMOG00000016108.1"/>
</dbReference>
<keyword evidence="3 6" id="KW-0732">Signal</keyword>
<feature type="region of interest" description="Disordered" evidence="5">
    <location>
        <begin position="171"/>
        <end position="191"/>
    </location>
</feature>
<evidence type="ECO:0000256" key="2">
    <source>
        <dbReference type="ARBA" id="ARBA00022525"/>
    </source>
</evidence>
<feature type="signal peptide" evidence="6">
    <location>
        <begin position="1"/>
        <end position="19"/>
    </location>
</feature>
<evidence type="ECO:0000256" key="6">
    <source>
        <dbReference type="SAM" id="SignalP"/>
    </source>
</evidence>
<dbReference type="STRING" id="94237.ENSMMOP00000011197"/>
<accession>A0A3Q3X6Z4</accession>
<evidence type="ECO:0000256" key="3">
    <source>
        <dbReference type="ARBA" id="ARBA00022729"/>
    </source>
</evidence>
<evidence type="ECO:0000313" key="7">
    <source>
        <dbReference type="Ensembl" id="ENSMMOP00000021174.1"/>
    </source>
</evidence>
<proteinExistence type="predicted"/>
<reference evidence="7" key="1">
    <citation type="submission" date="2025-05" db="UniProtKB">
        <authorList>
            <consortium name="Ensembl"/>
        </authorList>
    </citation>
    <scope>IDENTIFICATION</scope>
</reference>
<evidence type="ECO:0000313" key="8">
    <source>
        <dbReference type="Proteomes" id="UP000261620"/>
    </source>
</evidence>
<dbReference type="GO" id="GO:0005576">
    <property type="term" value="C:extracellular region"/>
    <property type="evidence" value="ECO:0007669"/>
    <property type="project" value="UniProtKB-SubCell"/>
</dbReference>
<sequence>MFFAACAFAVICLVPVSHSASVVCEDLVQPLDRPDLLQLEGRWALVAGSLKHALAAETLKGTDSVVIDLNNSSYTQGSHVGGQCKYHGRNISFESHTLTLKVKNFNFTVTFFHTSCPDCMLLMFDVVSPDYKSVDLYLLSKRRALDQLEMDEFKAQVSCLNMPSPVVMDPTKDLCPEQPAAPPDKKEEVKA</sequence>
<dbReference type="PANTHER" id="PTHR11967:SF2">
    <property type="entry name" value="ALPHA-1-ACID GLYCOPROTEIN 1"/>
    <property type="match status" value="1"/>
</dbReference>
<dbReference type="PANTHER" id="PTHR11967">
    <property type="entry name" value="ALPHA-1-ACID GLYCOPROTEIN"/>
    <property type="match status" value="1"/>
</dbReference>
<protein>
    <recommendedName>
        <fullName evidence="9">Apolipoprotein M</fullName>
    </recommendedName>
</protein>
<evidence type="ECO:0000256" key="4">
    <source>
        <dbReference type="ARBA" id="ARBA00023180"/>
    </source>
</evidence>
<feature type="chain" id="PRO_5044598812" description="Apolipoprotein M" evidence="6">
    <location>
        <begin position="20"/>
        <end position="191"/>
    </location>
</feature>
<dbReference type="InterPro" id="IPR012674">
    <property type="entry name" value="Calycin"/>
</dbReference>
<organism evidence="7 8">
    <name type="scientific">Mola mola</name>
    <name type="common">Ocean sunfish</name>
    <name type="synonym">Tetraodon mola</name>
    <dbReference type="NCBI Taxonomy" id="94237"/>
    <lineage>
        <taxon>Eukaryota</taxon>
        <taxon>Metazoa</taxon>
        <taxon>Chordata</taxon>
        <taxon>Craniata</taxon>
        <taxon>Vertebrata</taxon>
        <taxon>Euteleostomi</taxon>
        <taxon>Actinopterygii</taxon>
        <taxon>Neopterygii</taxon>
        <taxon>Teleostei</taxon>
        <taxon>Neoteleostei</taxon>
        <taxon>Acanthomorphata</taxon>
        <taxon>Eupercaria</taxon>
        <taxon>Tetraodontiformes</taxon>
        <taxon>Molidae</taxon>
        <taxon>Mola</taxon>
    </lineage>
</organism>
<dbReference type="OMA" id="PLACEYL"/>
<keyword evidence="8" id="KW-1185">Reference proteome</keyword>
<evidence type="ECO:0008006" key="9">
    <source>
        <dbReference type="Google" id="ProtNLM"/>
    </source>
</evidence>
<name>A0A3Q3X6Z4_MOLML</name>
<dbReference type="Ensembl" id="ENSMMOT00000011392.1">
    <property type="protein sequence ID" value="ENSMMOP00000011197.1"/>
    <property type="gene ID" value="ENSMMOG00000008639.1"/>
</dbReference>
<comment type="subcellular location">
    <subcellularLocation>
        <location evidence="1">Secreted</location>
    </subcellularLocation>
</comment>
<evidence type="ECO:0000256" key="1">
    <source>
        <dbReference type="ARBA" id="ARBA00004613"/>
    </source>
</evidence>
<dbReference type="Proteomes" id="UP000261620">
    <property type="component" value="Unplaced"/>
</dbReference>
<keyword evidence="4" id="KW-0325">Glycoprotein</keyword>
<dbReference type="AlphaFoldDB" id="A0A3Q3X6Z4"/>